<dbReference type="GO" id="GO:0005615">
    <property type="term" value="C:extracellular space"/>
    <property type="evidence" value="ECO:0007669"/>
    <property type="project" value="UniProtKB-ARBA"/>
</dbReference>
<reference evidence="6 7" key="2">
    <citation type="submission" date="2019-01" db="EMBL/GenBank/DDBJ databases">
        <title>The decoding of complex shrimp genome reveals the adaptation for benthos swimmer, frequently molting mechanism and breeding impact on genome.</title>
        <authorList>
            <person name="Sun Y."/>
            <person name="Gao Y."/>
            <person name="Yu Y."/>
        </authorList>
    </citation>
    <scope>NUCLEOTIDE SEQUENCE [LARGE SCALE GENOMIC DNA]</scope>
    <source>
        <tissue evidence="6">Muscle</tissue>
    </source>
</reference>
<dbReference type="Gene3D" id="2.10.90.10">
    <property type="entry name" value="Cystine-knot cytokines"/>
    <property type="match status" value="1"/>
</dbReference>
<dbReference type="Proteomes" id="UP000283509">
    <property type="component" value="Unassembled WGS sequence"/>
</dbReference>
<dbReference type="PANTHER" id="PTHR23199:SF12">
    <property type="entry name" value="NEUROTROPHIN 1-RELATED"/>
    <property type="match status" value="1"/>
</dbReference>
<keyword evidence="2" id="KW-1015">Disulfide bond</keyword>
<dbReference type="InterPro" id="IPR029034">
    <property type="entry name" value="Cystine-knot_cytokine"/>
</dbReference>
<evidence type="ECO:0000256" key="1">
    <source>
        <dbReference type="ARBA" id="ARBA00022729"/>
    </source>
</evidence>
<reference evidence="6 7" key="1">
    <citation type="submission" date="2018-04" db="EMBL/GenBank/DDBJ databases">
        <authorList>
            <person name="Zhang X."/>
            <person name="Yuan J."/>
            <person name="Li F."/>
            <person name="Xiang J."/>
        </authorList>
    </citation>
    <scope>NUCLEOTIDE SEQUENCE [LARGE SCALE GENOMIC DNA]</scope>
    <source>
        <tissue evidence="6">Muscle</tissue>
    </source>
</reference>
<comment type="caution">
    <text evidence="6">The sequence shown here is derived from an EMBL/GenBank/DDBJ whole genome shotgun (WGS) entry which is preliminary data.</text>
</comment>
<feature type="compositionally biased region" description="Low complexity" evidence="4">
    <location>
        <begin position="42"/>
        <end position="53"/>
    </location>
</feature>
<feature type="compositionally biased region" description="Pro residues" evidence="4">
    <location>
        <begin position="69"/>
        <end position="80"/>
    </location>
</feature>
<accession>A0A3R7QAA5</accession>
<evidence type="ECO:0000256" key="2">
    <source>
        <dbReference type="ARBA" id="ARBA00023157"/>
    </source>
</evidence>
<dbReference type="SUPFAM" id="SSF57501">
    <property type="entry name" value="Cystine-knot cytokines"/>
    <property type="match status" value="1"/>
</dbReference>
<feature type="region of interest" description="Disordered" evidence="4">
    <location>
        <begin position="385"/>
        <end position="414"/>
    </location>
</feature>
<dbReference type="STRING" id="6689.A0A3R7QAA5"/>
<evidence type="ECO:0000256" key="4">
    <source>
        <dbReference type="SAM" id="MobiDB-lite"/>
    </source>
</evidence>
<dbReference type="AlphaFoldDB" id="A0A3R7QAA5"/>
<dbReference type="GO" id="GO:0008083">
    <property type="term" value="F:growth factor activity"/>
    <property type="evidence" value="ECO:0007669"/>
    <property type="project" value="TreeGrafter"/>
</dbReference>
<dbReference type="GO" id="GO:0021556">
    <property type="term" value="P:central nervous system formation"/>
    <property type="evidence" value="ECO:0007669"/>
    <property type="project" value="TreeGrafter"/>
</dbReference>
<protein>
    <submittedName>
        <fullName evidence="6">Protein spaetzle</fullName>
    </submittedName>
</protein>
<evidence type="ECO:0000313" key="7">
    <source>
        <dbReference type="Proteomes" id="UP000283509"/>
    </source>
</evidence>
<evidence type="ECO:0000256" key="3">
    <source>
        <dbReference type="ARBA" id="ARBA00023180"/>
    </source>
</evidence>
<sequence length="458" mass="50078">MGRQVPRRVTELGEVGVRARITPLLTLRRGPCAVPCGVSFGSGKVVGSPSGSGQEIPLLTRSRPSAPRLFPPTPPHPPQAPSLNSTHHAHTPTSLPPHNTPTSPHNTQHAQCLPQPHAHTHIPPPAHDATRPRPSPHAHHAQRHILPHTRNTRPPPGGGAGVEGHFRSGPDILPRRPNQRHFSLPPVLAAGEATSRFQPMLAGELRSSDPPPRCAMRLGQDIDSPCLEDADYNDNLKEHIQFLLADPSVNSVVKDPLFKDLLNDNLVELRTRPLSTRVGASETPVCQSEETLIFPKRAKSSSNEWVFVLNQENVEQALRVEKCINEGTACEFESPLPPEIRTVCRQKYVYRRMLTVGSNKIQPEEVLMPSCCVCYRKSAGFDIGSRTRTPGTSNGGGQPISPAGSQPFVNTQPVGASFSQPLPANINFGNQPAPPFNHRTIRRRGFFGPGRGFFNNWQ</sequence>
<feature type="region of interest" description="Disordered" evidence="4">
    <location>
        <begin position="42"/>
        <end position="172"/>
    </location>
</feature>
<gene>
    <name evidence="6" type="ORF">C7M84_008914</name>
</gene>
<name>A0A3R7QAA5_PENVA</name>
<proteinExistence type="predicted"/>
<dbReference type="Pfam" id="PF16077">
    <property type="entry name" value="Spaetzle"/>
    <property type="match status" value="1"/>
</dbReference>
<evidence type="ECO:0000313" key="6">
    <source>
        <dbReference type="EMBL" id="ROT72693.1"/>
    </source>
</evidence>
<keyword evidence="1" id="KW-0732">Signal</keyword>
<dbReference type="InterPro" id="IPR032104">
    <property type="entry name" value="Spaetzle"/>
</dbReference>
<dbReference type="OrthoDB" id="6359065at2759"/>
<dbReference type="EMBL" id="QCYY01002121">
    <property type="protein sequence ID" value="ROT72693.1"/>
    <property type="molecule type" value="Genomic_DNA"/>
</dbReference>
<feature type="compositionally biased region" description="Basic residues" evidence="4">
    <location>
        <begin position="134"/>
        <end position="151"/>
    </location>
</feature>
<organism evidence="6 7">
    <name type="scientific">Penaeus vannamei</name>
    <name type="common">Whiteleg shrimp</name>
    <name type="synonym">Litopenaeus vannamei</name>
    <dbReference type="NCBI Taxonomy" id="6689"/>
    <lineage>
        <taxon>Eukaryota</taxon>
        <taxon>Metazoa</taxon>
        <taxon>Ecdysozoa</taxon>
        <taxon>Arthropoda</taxon>
        <taxon>Crustacea</taxon>
        <taxon>Multicrustacea</taxon>
        <taxon>Malacostraca</taxon>
        <taxon>Eumalacostraca</taxon>
        <taxon>Eucarida</taxon>
        <taxon>Decapoda</taxon>
        <taxon>Dendrobranchiata</taxon>
        <taxon>Penaeoidea</taxon>
        <taxon>Penaeidae</taxon>
        <taxon>Penaeus</taxon>
    </lineage>
</organism>
<keyword evidence="3" id="KW-0325">Glycoprotein</keyword>
<keyword evidence="7" id="KW-1185">Reference proteome</keyword>
<feature type="compositionally biased region" description="Polar residues" evidence="4">
    <location>
        <begin position="403"/>
        <end position="414"/>
    </location>
</feature>
<feature type="domain" description="Spaetzle" evidence="5">
    <location>
        <begin position="284"/>
        <end position="375"/>
    </location>
</feature>
<dbReference type="GO" id="GO:0005121">
    <property type="term" value="F:Toll binding"/>
    <property type="evidence" value="ECO:0007669"/>
    <property type="project" value="TreeGrafter"/>
</dbReference>
<dbReference type="GO" id="GO:0045087">
    <property type="term" value="P:innate immune response"/>
    <property type="evidence" value="ECO:0007669"/>
    <property type="project" value="TreeGrafter"/>
</dbReference>
<dbReference type="InterPro" id="IPR052444">
    <property type="entry name" value="Spz/Toll_ligand-like"/>
</dbReference>
<evidence type="ECO:0000259" key="5">
    <source>
        <dbReference type="Pfam" id="PF16077"/>
    </source>
</evidence>
<dbReference type="PANTHER" id="PTHR23199">
    <property type="entry name" value="NEUROTROPHIN 1-RELATED"/>
    <property type="match status" value="1"/>
</dbReference>